<dbReference type="PROSITE" id="PS00233">
    <property type="entry name" value="CHIT_BIND_RR_1"/>
    <property type="match status" value="1"/>
</dbReference>
<dbReference type="EMBL" id="JARAKH010000038">
    <property type="protein sequence ID" value="KAK8383070.1"/>
    <property type="molecule type" value="Genomic_DNA"/>
</dbReference>
<evidence type="ECO:0000256" key="1">
    <source>
        <dbReference type="ARBA" id="ARBA00022460"/>
    </source>
</evidence>
<organism evidence="4 5">
    <name type="scientific">Scylla paramamosain</name>
    <name type="common">Mud crab</name>
    <dbReference type="NCBI Taxonomy" id="85552"/>
    <lineage>
        <taxon>Eukaryota</taxon>
        <taxon>Metazoa</taxon>
        <taxon>Ecdysozoa</taxon>
        <taxon>Arthropoda</taxon>
        <taxon>Crustacea</taxon>
        <taxon>Multicrustacea</taxon>
        <taxon>Malacostraca</taxon>
        <taxon>Eumalacostraca</taxon>
        <taxon>Eucarida</taxon>
        <taxon>Decapoda</taxon>
        <taxon>Pleocyemata</taxon>
        <taxon>Brachyura</taxon>
        <taxon>Eubrachyura</taxon>
        <taxon>Portunoidea</taxon>
        <taxon>Portunidae</taxon>
        <taxon>Portuninae</taxon>
        <taxon>Scylla</taxon>
    </lineage>
</organism>
<dbReference type="InterPro" id="IPR031311">
    <property type="entry name" value="CHIT_BIND_RR_consensus"/>
</dbReference>
<feature type="region of interest" description="Disordered" evidence="3">
    <location>
        <begin position="164"/>
        <end position="189"/>
    </location>
</feature>
<dbReference type="AlphaFoldDB" id="A0AAW0T7Z7"/>
<dbReference type="Proteomes" id="UP001487740">
    <property type="component" value="Unassembled WGS sequence"/>
</dbReference>
<name>A0AAW0T7Z7_SCYPA</name>
<keyword evidence="1 2" id="KW-0193">Cuticle</keyword>
<dbReference type="GO" id="GO:0042302">
    <property type="term" value="F:structural constituent of cuticle"/>
    <property type="evidence" value="ECO:0007669"/>
    <property type="project" value="UniProtKB-UniRule"/>
</dbReference>
<evidence type="ECO:0000256" key="2">
    <source>
        <dbReference type="PROSITE-ProRule" id="PRU00497"/>
    </source>
</evidence>
<protein>
    <submittedName>
        <fullName evidence="4">Uncharacterized protein</fullName>
    </submittedName>
</protein>
<evidence type="ECO:0000256" key="3">
    <source>
        <dbReference type="SAM" id="MobiDB-lite"/>
    </source>
</evidence>
<dbReference type="PROSITE" id="PS51155">
    <property type="entry name" value="CHIT_BIND_RR_2"/>
    <property type="match status" value="1"/>
</dbReference>
<comment type="caution">
    <text evidence="4">The sequence shown here is derived from an EMBL/GenBank/DDBJ whole genome shotgun (WGS) entry which is preliminary data.</text>
</comment>
<reference evidence="4 5" key="1">
    <citation type="submission" date="2023-03" db="EMBL/GenBank/DDBJ databases">
        <title>High-quality genome of Scylla paramamosain provides insights in environmental adaptation.</title>
        <authorList>
            <person name="Zhang L."/>
        </authorList>
    </citation>
    <scope>NUCLEOTIDE SEQUENCE [LARGE SCALE GENOMIC DNA]</scope>
    <source>
        <strain evidence="4">LZ_2023a</strain>
        <tissue evidence="4">Muscle</tissue>
    </source>
</reference>
<dbReference type="Pfam" id="PF00379">
    <property type="entry name" value="Chitin_bind_4"/>
    <property type="match status" value="1"/>
</dbReference>
<evidence type="ECO:0000313" key="4">
    <source>
        <dbReference type="EMBL" id="KAK8383070.1"/>
    </source>
</evidence>
<feature type="compositionally biased region" description="Acidic residues" evidence="3">
    <location>
        <begin position="180"/>
        <end position="189"/>
    </location>
</feature>
<sequence length="189" mass="20607">MHPSPLFPNYRSLSFRFSHIFLPSFSLPHIYATMLQASTPPCCRSQPPGTAAPSCLSELKPPLSQVPLCQTSSCLSHPHTSPPPLIPPPLQMLALLGLVALVAARPDSVFDLDLDDIHQDMDISDGSTITGTYRWRSPEGDEYFVRYIADEDGYRVLESNAVPVTADGTPANGAQGSFSSEEDDDSRFD</sequence>
<proteinExistence type="predicted"/>
<keyword evidence="5" id="KW-1185">Reference proteome</keyword>
<gene>
    <name evidence="4" type="ORF">O3P69_011532</name>
</gene>
<dbReference type="InterPro" id="IPR000618">
    <property type="entry name" value="Insect_cuticle"/>
</dbReference>
<accession>A0AAW0T7Z7</accession>
<evidence type="ECO:0000313" key="5">
    <source>
        <dbReference type="Proteomes" id="UP001487740"/>
    </source>
</evidence>